<feature type="compositionally biased region" description="Acidic residues" evidence="1">
    <location>
        <begin position="351"/>
        <end position="365"/>
    </location>
</feature>
<feature type="region of interest" description="Disordered" evidence="1">
    <location>
        <begin position="536"/>
        <end position="556"/>
    </location>
</feature>
<feature type="compositionally biased region" description="Low complexity" evidence="1">
    <location>
        <begin position="544"/>
        <end position="556"/>
    </location>
</feature>
<protein>
    <recommendedName>
        <fullName evidence="2">Putative plant transposon protein domain-containing protein</fullName>
    </recommendedName>
</protein>
<gene>
    <name evidence="3" type="ORF">HanXRQr2_Chr15g0717541</name>
</gene>
<feature type="domain" description="Putative plant transposon protein" evidence="2">
    <location>
        <begin position="149"/>
        <end position="294"/>
    </location>
</feature>
<feature type="region of interest" description="Disordered" evidence="1">
    <location>
        <begin position="1"/>
        <end position="54"/>
    </location>
</feature>
<evidence type="ECO:0000313" key="4">
    <source>
        <dbReference type="Proteomes" id="UP000215914"/>
    </source>
</evidence>
<evidence type="ECO:0000256" key="1">
    <source>
        <dbReference type="SAM" id="MobiDB-lite"/>
    </source>
</evidence>
<dbReference type="AlphaFoldDB" id="A0A9K3E596"/>
<reference evidence="3" key="1">
    <citation type="journal article" date="2017" name="Nature">
        <title>The sunflower genome provides insights into oil metabolism, flowering and Asterid evolution.</title>
        <authorList>
            <person name="Badouin H."/>
            <person name="Gouzy J."/>
            <person name="Grassa C.J."/>
            <person name="Murat F."/>
            <person name="Staton S.E."/>
            <person name="Cottret L."/>
            <person name="Lelandais-Briere C."/>
            <person name="Owens G.L."/>
            <person name="Carrere S."/>
            <person name="Mayjonade B."/>
            <person name="Legrand L."/>
            <person name="Gill N."/>
            <person name="Kane N.C."/>
            <person name="Bowers J.E."/>
            <person name="Hubner S."/>
            <person name="Bellec A."/>
            <person name="Berard A."/>
            <person name="Berges H."/>
            <person name="Blanchet N."/>
            <person name="Boniface M.C."/>
            <person name="Brunel D."/>
            <person name="Catrice O."/>
            <person name="Chaidir N."/>
            <person name="Claudel C."/>
            <person name="Donnadieu C."/>
            <person name="Faraut T."/>
            <person name="Fievet G."/>
            <person name="Helmstetter N."/>
            <person name="King M."/>
            <person name="Knapp S.J."/>
            <person name="Lai Z."/>
            <person name="Le Paslier M.C."/>
            <person name="Lippi Y."/>
            <person name="Lorenzon L."/>
            <person name="Mandel J.R."/>
            <person name="Marage G."/>
            <person name="Marchand G."/>
            <person name="Marquand E."/>
            <person name="Bret-Mestries E."/>
            <person name="Morien E."/>
            <person name="Nambeesan S."/>
            <person name="Nguyen T."/>
            <person name="Pegot-Espagnet P."/>
            <person name="Pouilly N."/>
            <person name="Raftis F."/>
            <person name="Sallet E."/>
            <person name="Schiex T."/>
            <person name="Thomas J."/>
            <person name="Vandecasteele C."/>
            <person name="Vares D."/>
            <person name="Vear F."/>
            <person name="Vautrin S."/>
            <person name="Crespi M."/>
            <person name="Mangin B."/>
            <person name="Burke J.M."/>
            <person name="Salse J."/>
            <person name="Munos S."/>
            <person name="Vincourt P."/>
            <person name="Rieseberg L.H."/>
            <person name="Langlade N.B."/>
        </authorList>
    </citation>
    <scope>NUCLEOTIDE SEQUENCE</scope>
    <source>
        <tissue evidence="3">Leaves</tissue>
    </source>
</reference>
<proteinExistence type="predicted"/>
<dbReference type="EMBL" id="MNCJ02000330">
    <property type="protein sequence ID" value="KAF5766622.1"/>
    <property type="molecule type" value="Genomic_DNA"/>
</dbReference>
<accession>A0A9K3E596</accession>
<sequence length="577" mass="66113">MCVGMASRKGKGVASSSQGDAAQQKRRRLVRVGDPDPVEDAPPRGLKPDWTSGSLLDQPAEWREDLFHEQMNKLKQRGEAFICEKEIREVDFGPFGIIAKFNALGWGAATKCYDGEKKKMYDTQIQEWVASLECPPFKAPNKMRLVGWCNGVKVEMSYDSLRRVAKFDDGAANEYIYPSLKDIYHEPAKHPQWQNMLDYLFLPGTTHGKLYRRNLRMEAKLLLTLCMYNVMPRRGDKMEVRHQEVPILYMMMHGSPKVPFRFLVLNNIWLSKNSGERKIITHCRLITTLLKKYGAVKGDEKGSYKRFRPFDLKNLGSDWTYTESERFHKLKTDGRRWRALKVDARSLRPGEEEEPESADDEISGDDDYREDIFMVDAQVGGAGQAGVQGAGVQSGYVGSAFDYAQQAYDPYWAHSGDMGQIIQQRRPPTFGDWSEPNQMLFDQQTFMGASVERAIKRSYDRNEQWNRAHRYAREEETNNRYLDDRQRRMHDQWHAGQPVVGDPPIVDYTTLPPYDGSVSYPTPPLHHSQWVDPHAMSYQQANPSSDQGSSSSGGAFSFGEWTDMMTSIFGPPQPKYY</sequence>
<dbReference type="Proteomes" id="UP000215914">
    <property type="component" value="Unassembled WGS sequence"/>
</dbReference>
<dbReference type="Gramene" id="mRNA:HanXRQr2_Chr15g0717541">
    <property type="protein sequence ID" value="CDS:HanXRQr2_Chr15g0717541.1"/>
    <property type="gene ID" value="HanXRQr2_Chr15g0717541"/>
</dbReference>
<evidence type="ECO:0000259" key="2">
    <source>
        <dbReference type="Pfam" id="PF20167"/>
    </source>
</evidence>
<feature type="region of interest" description="Disordered" evidence="1">
    <location>
        <begin position="346"/>
        <end position="365"/>
    </location>
</feature>
<dbReference type="InterPro" id="IPR046796">
    <property type="entry name" value="Transposase_32_dom"/>
</dbReference>
<comment type="caution">
    <text evidence="3">The sequence shown here is derived from an EMBL/GenBank/DDBJ whole genome shotgun (WGS) entry which is preliminary data.</text>
</comment>
<organism evidence="3 4">
    <name type="scientific">Helianthus annuus</name>
    <name type="common">Common sunflower</name>
    <dbReference type="NCBI Taxonomy" id="4232"/>
    <lineage>
        <taxon>Eukaryota</taxon>
        <taxon>Viridiplantae</taxon>
        <taxon>Streptophyta</taxon>
        <taxon>Embryophyta</taxon>
        <taxon>Tracheophyta</taxon>
        <taxon>Spermatophyta</taxon>
        <taxon>Magnoliopsida</taxon>
        <taxon>eudicotyledons</taxon>
        <taxon>Gunneridae</taxon>
        <taxon>Pentapetalae</taxon>
        <taxon>asterids</taxon>
        <taxon>campanulids</taxon>
        <taxon>Asterales</taxon>
        <taxon>Asteraceae</taxon>
        <taxon>Asteroideae</taxon>
        <taxon>Heliantheae alliance</taxon>
        <taxon>Heliantheae</taxon>
        <taxon>Helianthus</taxon>
    </lineage>
</organism>
<reference evidence="3" key="2">
    <citation type="submission" date="2020-06" db="EMBL/GenBank/DDBJ databases">
        <title>Helianthus annuus Genome sequencing and assembly Release 2.</title>
        <authorList>
            <person name="Gouzy J."/>
            <person name="Langlade N."/>
            <person name="Munos S."/>
        </authorList>
    </citation>
    <scope>NUCLEOTIDE SEQUENCE</scope>
    <source>
        <tissue evidence="3">Leaves</tissue>
    </source>
</reference>
<evidence type="ECO:0000313" key="3">
    <source>
        <dbReference type="EMBL" id="KAF5766622.1"/>
    </source>
</evidence>
<keyword evidence="4" id="KW-1185">Reference proteome</keyword>
<name>A0A9K3E596_HELAN</name>
<dbReference type="Pfam" id="PF20167">
    <property type="entry name" value="Transposase_32"/>
    <property type="match status" value="1"/>
</dbReference>